<dbReference type="InterPro" id="IPR036388">
    <property type="entry name" value="WH-like_DNA-bd_sf"/>
</dbReference>
<dbReference type="SMART" id="SM00347">
    <property type="entry name" value="HTH_MARR"/>
    <property type="match status" value="1"/>
</dbReference>
<dbReference type="PROSITE" id="PS50995">
    <property type="entry name" value="HTH_MARR_2"/>
    <property type="match status" value="1"/>
</dbReference>
<dbReference type="AlphaFoldDB" id="A0A971CY35"/>
<dbReference type="PANTHER" id="PTHR33164:SF97">
    <property type="entry name" value="TRANSCRIPTIONAL REGULATOR, MARR FAMILY"/>
    <property type="match status" value="1"/>
</dbReference>
<feature type="domain" description="HTH marR-type" evidence="4">
    <location>
        <begin position="5"/>
        <end position="134"/>
    </location>
</feature>
<evidence type="ECO:0000259" key="4">
    <source>
        <dbReference type="PROSITE" id="PS50995"/>
    </source>
</evidence>
<evidence type="ECO:0000256" key="2">
    <source>
        <dbReference type="ARBA" id="ARBA00023125"/>
    </source>
</evidence>
<dbReference type="SUPFAM" id="SSF46785">
    <property type="entry name" value="Winged helix' DNA-binding domain"/>
    <property type="match status" value="1"/>
</dbReference>
<dbReference type="PRINTS" id="PR00598">
    <property type="entry name" value="HTHMARR"/>
</dbReference>
<name>A0A971CY35_9BIFI</name>
<dbReference type="PANTHER" id="PTHR33164">
    <property type="entry name" value="TRANSCRIPTIONAL REGULATOR, MARR FAMILY"/>
    <property type="match status" value="1"/>
</dbReference>
<dbReference type="GO" id="GO:0006950">
    <property type="term" value="P:response to stress"/>
    <property type="evidence" value="ECO:0007669"/>
    <property type="project" value="TreeGrafter"/>
</dbReference>
<reference evidence="5" key="1">
    <citation type="journal article" date="2020" name="Biotechnol. Biofuels">
        <title>New insights from the biogas microbiome by comprehensive genome-resolved metagenomics of nearly 1600 species originating from multiple anaerobic digesters.</title>
        <authorList>
            <person name="Campanaro S."/>
            <person name="Treu L."/>
            <person name="Rodriguez-R L.M."/>
            <person name="Kovalovszki A."/>
            <person name="Ziels R.M."/>
            <person name="Maus I."/>
            <person name="Zhu X."/>
            <person name="Kougias P.G."/>
            <person name="Basile A."/>
            <person name="Luo G."/>
            <person name="Schluter A."/>
            <person name="Konstantinidis K.T."/>
            <person name="Angelidaki I."/>
        </authorList>
    </citation>
    <scope>NUCLEOTIDE SEQUENCE</scope>
    <source>
        <strain evidence="5">AS01afH2WH_6</strain>
    </source>
</reference>
<dbReference type="GO" id="GO:0003700">
    <property type="term" value="F:DNA-binding transcription factor activity"/>
    <property type="evidence" value="ECO:0007669"/>
    <property type="project" value="InterPro"/>
</dbReference>
<dbReference type="Proteomes" id="UP000767327">
    <property type="component" value="Unassembled WGS sequence"/>
</dbReference>
<dbReference type="InterPro" id="IPR023187">
    <property type="entry name" value="Tscrpt_reg_MarR-type_CS"/>
</dbReference>
<dbReference type="InterPro" id="IPR036390">
    <property type="entry name" value="WH_DNA-bd_sf"/>
</dbReference>
<accession>A0A971CY35</accession>
<dbReference type="CDD" id="cd00090">
    <property type="entry name" value="HTH_ARSR"/>
    <property type="match status" value="1"/>
</dbReference>
<dbReference type="PROSITE" id="PS01117">
    <property type="entry name" value="HTH_MARR_1"/>
    <property type="match status" value="1"/>
</dbReference>
<dbReference type="InterPro" id="IPR011991">
    <property type="entry name" value="ArsR-like_HTH"/>
</dbReference>
<dbReference type="GO" id="GO:0003677">
    <property type="term" value="F:DNA binding"/>
    <property type="evidence" value="ECO:0007669"/>
    <property type="project" value="UniProtKB-KW"/>
</dbReference>
<dbReference type="Gene3D" id="1.10.10.10">
    <property type="entry name" value="Winged helix-like DNA-binding domain superfamily/Winged helix DNA-binding domain"/>
    <property type="match status" value="1"/>
</dbReference>
<keyword evidence="2" id="KW-0238">DNA-binding</keyword>
<keyword evidence="1" id="KW-0805">Transcription regulation</keyword>
<comment type="caution">
    <text evidence="5">The sequence shown here is derived from an EMBL/GenBank/DDBJ whole genome shotgun (WGS) entry which is preliminary data.</text>
</comment>
<proteinExistence type="predicted"/>
<dbReference type="RefSeq" id="WP_273172991.1">
    <property type="nucleotide sequence ID" value="NZ_JAAXZR010000012.1"/>
</dbReference>
<gene>
    <name evidence="5" type="ORF">GXW98_03145</name>
</gene>
<protein>
    <submittedName>
        <fullName evidence="5">MarR family transcriptional regulator</fullName>
    </submittedName>
</protein>
<evidence type="ECO:0000256" key="3">
    <source>
        <dbReference type="ARBA" id="ARBA00023163"/>
    </source>
</evidence>
<keyword evidence="3" id="KW-0804">Transcription</keyword>
<dbReference type="Pfam" id="PF01047">
    <property type="entry name" value="MarR"/>
    <property type="match status" value="1"/>
</dbReference>
<evidence type="ECO:0000313" key="5">
    <source>
        <dbReference type="EMBL" id="NLT79269.1"/>
    </source>
</evidence>
<reference evidence="5" key="2">
    <citation type="submission" date="2020-01" db="EMBL/GenBank/DDBJ databases">
        <authorList>
            <person name="Campanaro S."/>
        </authorList>
    </citation>
    <scope>NUCLEOTIDE SEQUENCE</scope>
    <source>
        <strain evidence="5">AS01afH2WH_6</strain>
    </source>
</reference>
<evidence type="ECO:0000256" key="1">
    <source>
        <dbReference type="ARBA" id="ARBA00023015"/>
    </source>
</evidence>
<organism evidence="5 6">
    <name type="scientific">Bifidobacterium crudilactis</name>
    <dbReference type="NCBI Taxonomy" id="327277"/>
    <lineage>
        <taxon>Bacteria</taxon>
        <taxon>Bacillati</taxon>
        <taxon>Actinomycetota</taxon>
        <taxon>Actinomycetes</taxon>
        <taxon>Bifidobacteriales</taxon>
        <taxon>Bifidobacteriaceae</taxon>
        <taxon>Bifidobacterium</taxon>
    </lineage>
</organism>
<evidence type="ECO:0000313" key="6">
    <source>
        <dbReference type="Proteomes" id="UP000767327"/>
    </source>
</evidence>
<dbReference type="InterPro" id="IPR039422">
    <property type="entry name" value="MarR/SlyA-like"/>
</dbReference>
<dbReference type="InterPro" id="IPR000835">
    <property type="entry name" value="HTH_MarR-typ"/>
</dbReference>
<sequence>MTDNRMEVLLTVSRLQARISNVFESYTGSSVARFSILYALSGSDSLSQTDLRRLLGINASAVTRHVQHLEGSGLVTRERIPGDQRNVAVSITPAGMQLLKGCENNRESFLSTLFAGLSHGELTTLLDIVSSMESHLDRATELCVRKDSTIADNGSTDDKETL</sequence>
<dbReference type="EMBL" id="JAAXZR010000012">
    <property type="protein sequence ID" value="NLT79269.1"/>
    <property type="molecule type" value="Genomic_DNA"/>
</dbReference>